<evidence type="ECO:0000313" key="3">
    <source>
        <dbReference type="EMBL" id="NDV34419.1"/>
    </source>
</evidence>
<dbReference type="GO" id="GO:0005737">
    <property type="term" value="C:cytoplasm"/>
    <property type="evidence" value="ECO:0007669"/>
    <property type="project" value="TreeGrafter"/>
</dbReference>
<sequence>MKNVVIGEGRYSIVKQAIDSKTLRPLAVKIVDLSHHRDIFEREVEALKQLSVGHSGSPILRPIRLKGSSKVLRSGSVPACAPPAVQGASEGESSNPYIVTLHYTEVVDDKGYLYLEKLPGTLTDFLDEHERFSEAEGLMVFYKIAKAVKYIHKRGYTHNDIKPENIAFCSSTKLTKLFDFGLSMKIGDRTSSFKGGSPLYMAPEILNKTHDPVMSDVWALGITLYEMLTGVVPLGHCESLQELVKSLAEGSSGYPYPEDMSPAIVGLIRRMLEDDPKKRVSVDVILSEIRKILKR</sequence>
<dbReference type="InterPro" id="IPR017441">
    <property type="entry name" value="Protein_kinase_ATP_BS"/>
</dbReference>
<dbReference type="InterPro" id="IPR011009">
    <property type="entry name" value="Kinase-like_dom_sf"/>
</dbReference>
<feature type="binding site" evidence="1">
    <location>
        <position position="29"/>
    </location>
    <ligand>
        <name>ATP</name>
        <dbReference type="ChEBI" id="CHEBI:30616"/>
    </ligand>
</feature>
<dbReference type="PANTHER" id="PTHR44167">
    <property type="entry name" value="OVARIAN-SPECIFIC SERINE/THREONINE-PROTEIN KINASE LOK-RELATED"/>
    <property type="match status" value="1"/>
</dbReference>
<dbReference type="GO" id="GO:0005524">
    <property type="term" value="F:ATP binding"/>
    <property type="evidence" value="ECO:0007669"/>
    <property type="project" value="UniProtKB-UniRule"/>
</dbReference>
<dbReference type="SMART" id="SM00220">
    <property type="entry name" value="S_TKc"/>
    <property type="match status" value="1"/>
</dbReference>
<protein>
    <recommendedName>
        <fullName evidence="2">Protein kinase domain-containing protein</fullName>
    </recommendedName>
</protein>
<organism evidence="3">
    <name type="scientific">Arcella intermedia</name>
    <dbReference type="NCBI Taxonomy" id="1963864"/>
    <lineage>
        <taxon>Eukaryota</taxon>
        <taxon>Amoebozoa</taxon>
        <taxon>Tubulinea</taxon>
        <taxon>Elardia</taxon>
        <taxon>Arcellinida</taxon>
        <taxon>Sphaerothecina</taxon>
        <taxon>Arcellidae</taxon>
        <taxon>Arcella</taxon>
    </lineage>
</organism>
<reference evidence="3" key="1">
    <citation type="journal article" date="2020" name="J. Eukaryot. Microbiol.">
        <title>De novo Sequencing, Assembly and Annotation of the Transcriptome for the Free-Living Testate Amoeba Arcella intermedia.</title>
        <authorList>
            <person name="Ribeiro G.M."/>
            <person name="Porfirio-Sousa A.L."/>
            <person name="Maurer-Alcala X.X."/>
            <person name="Katz L.A."/>
            <person name="Lahr D.J.G."/>
        </authorList>
    </citation>
    <scope>NUCLEOTIDE SEQUENCE</scope>
</reference>
<dbReference type="GO" id="GO:0044773">
    <property type="term" value="P:mitotic DNA damage checkpoint signaling"/>
    <property type="evidence" value="ECO:0007669"/>
    <property type="project" value="TreeGrafter"/>
</dbReference>
<dbReference type="GO" id="GO:0005634">
    <property type="term" value="C:nucleus"/>
    <property type="evidence" value="ECO:0007669"/>
    <property type="project" value="TreeGrafter"/>
</dbReference>
<keyword evidence="1" id="KW-0547">Nucleotide-binding</keyword>
<dbReference type="PANTHER" id="PTHR44167:SF24">
    <property type="entry name" value="SERINE_THREONINE-PROTEIN KINASE CHK2"/>
    <property type="match status" value="1"/>
</dbReference>
<dbReference type="PROSITE" id="PS50011">
    <property type="entry name" value="PROTEIN_KINASE_DOM"/>
    <property type="match status" value="1"/>
</dbReference>
<keyword evidence="1" id="KW-0067">ATP-binding</keyword>
<dbReference type="InterPro" id="IPR000719">
    <property type="entry name" value="Prot_kinase_dom"/>
</dbReference>
<feature type="domain" description="Protein kinase" evidence="2">
    <location>
        <begin position="1"/>
        <end position="293"/>
    </location>
</feature>
<dbReference type="Pfam" id="PF00069">
    <property type="entry name" value="Pkinase"/>
    <property type="match status" value="1"/>
</dbReference>
<proteinExistence type="predicted"/>
<dbReference type="SUPFAM" id="SSF56112">
    <property type="entry name" value="Protein kinase-like (PK-like)"/>
    <property type="match status" value="1"/>
</dbReference>
<name>A0A6B2LBN6_9EUKA</name>
<dbReference type="GO" id="GO:0004674">
    <property type="term" value="F:protein serine/threonine kinase activity"/>
    <property type="evidence" value="ECO:0007669"/>
    <property type="project" value="TreeGrafter"/>
</dbReference>
<evidence type="ECO:0000256" key="1">
    <source>
        <dbReference type="PROSITE-ProRule" id="PRU10141"/>
    </source>
</evidence>
<dbReference type="AlphaFoldDB" id="A0A6B2LBN6"/>
<accession>A0A6B2LBN6</accession>
<evidence type="ECO:0000259" key="2">
    <source>
        <dbReference type="PROSITE" id="PS50011"/>
    </source>
</evidence>
<dbReference type="Gene3D" id="1.10.510.10">
    <property type="entry name" value="Transferase(Phosphotransferase) domain 1"/>
    <property type="match status" value="1"/>
</dbReference>
<dbReference type="Gene3D" id="3.30.200.20">
    <property type="entry name" value="Phosphorylase Kinase, domain 1"/>
    <property type="match status" value="1"/>
</dbReference>
<dbReference type="PROSITE" id="PS00107">
    <property type="entry name" value="PROTEIN_KINASE_ATP"/>
    <property type="match status" value="1"/>
</dbReference>
<dbReference type="EMBL" id="GIBP01005450">
    <property type="protein sequence ID" value="NDV34419.1"/>
    <property type="molecule type" value="Transcribed_RNA"/>
</dbReference>